<dbReference type="AlphaFoldDB" id="A0A562T1F0"/>
<name>A0A562T1F0_9HYPH</name>
<dbReference type="GO" id="GO:0055085">
    <property type="term" value="P:transmembrane transport"/>
    <property type="evidence" value="ECO:0007669"/>
    <property type="project" value="InterPro"/>
</dbReference>
<protein>
    <submittedName>
        <fullName evidence="2">Secreted protein</fullName>
    </submittedName>
</protein>
<dbReference type="NCBIfam" id="TIGR01409">
    <property type="entry name" value="TAT_signal_seq"/>
    <property type="match status" value="1"/>
</dbReference>
<keyword evidence="1" id="KW-0732">Signal</keyword>
<organism evidence="2 3">
    <name type="scientific">Roseibium hamelinense</name>
    <dbReference type="NCBI Taxonomy" id="150831"/>
    <lineage>
        <taxon>Bacteria</taxon>
        <taxon>Pseudomonadati</taxon>
        <taxon>Pseudomonadota</taxon>
        <taxon>Alphaproteobacteria</taxon>
        <taxon>Hyphomicrobiales</taxon>
        <taxon>Stappiaceae</taxon>
        <taxon>Roseibium</taxon>
    </lineage>
</organism>
<dbReference type="PANTHER" id="PTHR33376:SF5">
    <property type="entry name" value="EXTRACYTOPLASMIC SOLUTE RECEPTOR PROTEIN"/>
    <property type="match status" value="1"/>
</dbReference>
<keyword evidence="3" id="KW-1185">Reference proteome</keyword>
<evidence type="ECO:0000256" key="1">
    <source>
        <dbReference type="ARBA" id="ARBA00022729"/>
    </source>
</evidence>
<gene>
    <name evidence="2" type="ORF">JM93_02050</name>
</gene>
<dbReference type="OrthoDB" id="6073716at2"/>
<dbReference type="InterPro" id="IPR006311">
    <property type="entry name" value="TAT_signal"/>
</dbReference>
<dbReference type="PROSITE" id="PS51318">
    <property type="entry name" value="TAT"/>
    <property type="match status" value="1"/>
</dbReference>
<dbReference type="InterPro" id="IPR038404">
    <property type="entry name" value="TRAP_DctP_sf"/>
</dbReference>
<evidence type="ECO:0000313" key="3">
    <source>
        <dbReference type="Proteomes" id="UP000320593"/>
    </source>
</evidence>
<comment type="caution">
    <text evidence="2">The sequence shown here is derived from an EMBL/GenBank/DDBJ whole genome shotgun (WGS) entry which is preliminary data.</text>
</comment>
<dbReference type="PANTHER" id="PTHR33376">
    <property type="match status" value="1"/>
</dbReference>
<dbReference type="EMBL" id="VLLF01000004">
    <property type="protein sequence ID" value="TWI87485.1"/>
    <property type="molecule type" value="Genomic_DNA"/>
</dbReference>
<dbReference type="Pfam" id="PF03480">
    <property type="entry name" value="DctP"/>
    <property type="match status" value="1"/>
</dbReference>
<dbReference type="InterPro" id="IPR018389">
    <property type="entry name" value="DctP_fam"/>
</dbReference>
<dbReference type="NCBIfam" id="NF037995">
    <property type="entry name" value="TRAP_S1"/>
    <property type="match status" value="1"/>
</dbReference>
<dbReference type="SUPFAM" id="SSF53850">
    <property type="entry name" value="Periplasmic binding protein-like II"/>
    <property type="match status" value="1"/>
</dbReference>
<dbReference type="RefSeq" id="WP_145342864.1">
    <property type="nucleotide sequence ID" value="NZ_SMLY01000081.1"/>
</dbReference>
<reference evidence="2 3" key="1">
    <citation type="submission" date="2019-07" db="EMBL/GenBank/DDBJ databases">
        <title>Genomic Encyclopedia of Archaeal and Bacterial Type Strains, Phase II (KMG-II): from individual species to whole genera.</title>
        <authorList>
            <person name="Goeker M."/>
        </authorList>
    </citation>
    <scope>NUCLEOTIDE SEQUENCE [LARGE SCALE GENOMIC DNA]</scope>
    <source>
        <strain evidence="2 3">ATCC BAA-252</strain>
    </source>
</reference>
<accession>A0A562T1F0</accession>
<dbReference type="CDD" id="cd13683">
    <property type="entry name" value="PBP2_TRAP_DctP6_7"/>
    <property type="match status" value="1"/>
</dbReference>
<dbReference type="InterPro" id="IPR019546">
    <property type="entry name" value="TAT_signal_bac_arc"/>
</dbReference>
<sequence>MTNRRDFLKKAGVGTVAAAGAATLAAPAVHGQTPIKWRLQTYAGPALAEHVIKPHIDMFNKAANGEMEIELYFADQLVPTGELFRAMQRGTIDAVQSDDDSMASPTEVTVFGGYFPFASRYSLDVPVLFNQYGLKEIWEEEYAKVGVKHISAGAWDPCHFATKDPIRSLEDLKGKRVFTFPTAGRFMAQFGVVPVTLPWEDIEVAVQTGELDGIAWSGITEDYTVGWADVTNYFLTNNISGAWAGSFFANQERWNELPDHLKTMLQLAMDASHYYRQWWYWGGEAALRVNGTKLELTSIPDAEWQQVEDAAMVFWDEIAAESPTKAKVVEIFKKYNQDMQKAGRPYRYT</sequence>
<dbReference type="Gene3D" id="3.40.190.170">
    <property type="entry name" value="Bacterial extracellular solute-binding protein, family 7"/>
    <property type="match status" value="1"/>
</dbReference>
<evidence type="ECO:0000313" key="2">
    <source>
        <dbReference type="EMBL" id="TWI87485.1"/>
    </source>
</evidence>
<proteinExistence type="predicted"/>
<dbReference type="Proteomes" id="UP000320593">
    <property type="component" value="Unassembled WGS sequence"/>
</dbReference>